<dbReference type="SUPFAM" id="SSF52151">
    <property type="entry name" value="FabD/lysophospholipase-like"/>
    <property type="match status" value="1"/>
</dbReference>
<feature type="region of interest" description="Disordered" evidence="8">
    <location>
        <begin position="1334"/>
        <end position="1354"/>
    </location>
</feature>
<dbReference type="CDD" id="cd00828">
    <property type="entry name" value="elong_cond_enzymes"/>
    <property type="match status" value="1"/>
</dbReference>
<reference evidence="10 11" key="1">
    <citation type="journal article" date="2024" name="Commun. Biol.">
        <title>Comparative genomic analysis of thermophilic fungi reveals convergent evolutionary adaptations and gene losses.</title>
        <authorList>
            <person name="Steindorff A.S."/>
            <person name="Aguilar-Pontes M.V."/>
            <person name="Robinson A.J."/>
            <person name="Andreopoulos B."/>
            <person name="LaButti K."/>
            <person name="Kuo A."/>
            <person name="Mondo S."/>
            <person name="Riley R."/>
            <person name="Otillar R."/>
            <person name="Haridas S."/>
            <person name="Lipzen A."/>
            <person name="Grimwood J."/>
            <person name="Schmutz J."/>
            <person name="Clum A."/>
            <person name="Reid I.D."/>
            <person name="Moisan M.C."/>
            <person name="Butler G."/>
            <person name="Nguyen T.T.M."/>
            <person name="Dewar K."/>
            <person name="Conant G."/>
            <person name="Drula E."/>
            <person name="Henrissat B."/>
            <person name="Hansel C."/>
            <person name="Singer S."/>
            <person name="Hutchinson M.I."/>
            <person name="de Vries R.P."/>
            <person name="Natvig D.O."/>
            <person name="Powell A.J."/>
            <person name="Tsang A."/>
            <person name="Grigoriev I.V."/>
        </authorList>
    </citation>
    <scope>NUCLEOTIDE SEQUENCE [LARGE SCALE GENOMIC DNA]</scope>
    <source>
        <strain evidence="10 11">CBS 620.91</strain>
    </source>
</reference>
<dbReference type="SUPFAM" id="SSF51735">
    <property type="entry name" value="NAD(P)-binding Rossmann-fold domains"/>
    <property type="match status" value="1"/>
</dbReference>
<dbReference type="InterPro" id="IPR014031">
    <property type="entry name" value="Ketoacyl_synth_C"/>
</dbReference>
<dbReference type="Pfam" id="PF02801">
    <property type="entry name" value="Ketoacyl-synt_C"/>
    <property type="match status" value="1"/>
</dbReference>
<dbReference type="InterPro" id="IPR020841">
    <property type="entry name" value="PKS_Beta-ketoAc_synthase_dom"/>
</dbReference>
<feature type="coiled-coil region" evidence="7">
    <location>
        <begin position="364"/>
        <end position="391"/>
    </location>
</feature>
<evidence type="ECO:0000256" key="2">
    <source>
        <dbReference type="ARBA" id="ARBA00013191"/>
    </source>
</evidence>
<dbReference type="PANTHER" id="PTHR10982:SF21">
    <property type="entry name" value="FATTY ACID SYNTHASE SUBUNIT BETA"/>
    <property type="match status" value="1"/>
</dbReference>
<dbReference type="CDD" id="cd08950">
    <property type="entry name" value="KR_fFAS_SDR_c_like"/>
    <property type="match status" value="1"/>
</dbReference>
<sequence length="1710" mass="184798">MGTSKTYTAAEHQLTQILLTELLAHQFCSPVQWIKTQDAIFGGLATERLVEIGPAETLTNMAKRTVDADYKVQDVALGVQRELLSYNRDAAAIYHDAPEESVAPATVTPKPVAPEPGPTPAAAPIPPTPAPAPATDAPVAAPPAAAGSVPDKAVTPQEIITTLVALGLAKGSSGIPQDQTLRSLCGGRSTVQNEIVGNLTKELGSLPDQPEGMSLEELASAVADNGAGSKLGPFTNGLINKVVTGKMPANSNVTVLRQYLERRWGFKQGLQDKALLGMICGPPAARLAAEKDVHQFLDGIAGTVLKSVGINPASLFSASTGGSGASGAAALAVSSEALKAFRDEQRQQAEALFGVYARQLGRDVNEATIEKAGAKSAIDHLQARLDAWSAEHGDLYEQGISPTFDAKKARRYGSWWNWAVQQVVSLFSTALVGQVDDFLAQTRQSLDLITTRASPRLLQVIEFLQRQLREAQNVQATRRDAALEWLLDLEKNCKASLARKQPLFRCSVVSKVPVLEVDQRGRTTVKEVPRMARQMDMSYSSNCDVLDADETCSLADAQSYYGSFTNPPTISVSLFASAYDPRGGTESPLSSIAEEAVFIHGPHATATPHLETGVPSSMWTPQLKTKARSGWRTNHDITNGYLRWFQRSSNEGISFADKAILVTGAGRGSIGSEIVSLCLAAGAKVIITTSSYSPETCNYYRDLYHQRGARGSQLVLVPFNGGSTQDVQKLVRFIYDDESKGGLGWDLDHIVPFAAVGEAGRAIDGIDDKSELAHRVMLTNVVKLLGCVKAVKDERHITTHPTHVILPLSPNHGVFGKDGLYAESKLALEALLNKWYSEDWNEYLTLCGTVIGWTRGTGLMNNNDLLATGIEADLGIRTFSAAEMAWHIVGLMDTSTAAYCDLEPLMADLSGGLSSTINLRPMLRQIQDKISLRSDMNKSLFKEQLHEAGQDPSASSSGQSRALAPKARIQVERASLPEYHELQPLAARLQDMVDLDRVVVVVGFGEVGPYGSARTRWEAECSDTFSVSGLVELAWVMGKIKYHSGPLNGKGHYCGWLDVETNTPIADAEVKTKYGEYITQHTGIRIVERQTRDLTTPAQEQRLHEVAVVEDLGPFEVPAEVAEDLKREHGDNAVVTETESGQCSVVLKAGTTLWIPKATKSRSIVGAQVPTGWDPKRYGISDDIINQVDRVTLYALVATVEALLSAGITDPYELYKYIHVSEIGNAVGASLGGLQSLDNLYKRRFLDRQVQSDILAETFVNTTAAWINMLLLGSSGPLRTAVGACATSLESLDTGYDMIVSGRVKAVLVGGTDSLEREIAQEFANMGATIDATKDAAAGRTPKEASRPATSTRAGFVESEGCGVQLLTTARLALDMGLPIRGVVALTHMASDGVGRSVPSPGKGILTIASEKRDGSLHSPLLDINHRRVRLALRLRQIEEKREAELARLNEWLLHQSTKPQTDGDHPTSRPSPAEYAARCRTEIENDATRARRDAQNMYGNEFWKHDPSISPLRGALAVWGLTVDDLSVASLHGTSTKLNDINETAVVQSQLSFLGRTPGNTLPCCLQKGLVGHGKGAAGAFAMNSCLQMVATGLIPGNRNADDIDEELKSRELLFFPSRTYRSPMGVKAFSVTSFGFGQKGAQVIGVNPKYLFATLSQAEYEAYRAKVLEREASADKALQEGIYGGKFVRVKDQNVYEKSKLETAMLYK</sequence>
<evidence type="ECO:0000256" key="8">
    <source>
        <dbReference type="SAM" id="MobiDB-lite"/>
    </source>
</evidence>
<feature type="region of interest" description="Disordered" evidence="8">
    <location>
        <begin position="100"/>
        <end position="152"/>
    </location>
</feature>
<dbReference type="InterPro" id="IPR041550">
    <property type="entry name" value="FASI_helical"/>
</dbReference>
<dbReference type="EC" id="2.3.1.41" evidence="2"/>
<dbReference type="EMBL" id="JAZGSY010000461">
    <property type="protein sequence ID" value="KAL1836123.1"/>
    <property type="molecule type" value="Genomic_DNA"/>
</dbReference>
<dbReference type="InterPro" id="IPR047224">
    <property type="entry name" value="FAS_alpha_su_C"/>
</dbReference>
<organism evidence="10 11">
    <name type="scientific">Humicola insolens</name>
    <name type="common">Soft-rot fungus</name>
    <dbReference type="NCBI Taxonomy" id="85995"/>
    <lineage>
        <taxon>Eukaryota</taxon>
        <taxon>Fungi</taxon>
        <taxon>Dikarya</taxon>
        <taxon>Ascomycota</taxon>
        <taxon>Pezizomycotina</taxon>
        <taxon>Sordariomycetes</taxon>
        <taxon>Sordariomycetidae</taxon>
        <taxon>Sordariales</taxon>
        <taxon>Chaetomiaceae</taxon>
        <taxon>Mycothermus</taxon>
    </lineage>
</organism>
<dbReference type="Pfam" id="PF00109">
    <property type="entry name" value="ketoacyl-synt"/>
    <property type="match status" value="1"/>
</dbReference>
<dbReference type="InterPro" id="IPR018201">
    <property type="entry name" value="Ketoacyl_synth_AS"/>
</dbReference>
<keyword evidence="3 6" id="KW-0596">Phosphopantetheine</keyword>
<feature type="domain" description="Ketosynthase family 3 (KS3)" evidence="9">
    <location>
        <begin position="1100"/>
        <end position="1649"/>
    </location>
</feature>
<dbReference type="PANTHER" id="PTHR10982">
    <property type="entry name" value="MALONYL COA-ACYL CARRIER PROTEIN TRANSACYLASE"/>
    <property type="match status" value="1"/>
</dbReference>
<keyword evidence="4" id="KW-0597">Phosphoprotein</keyword>
<evidence type="ECO:0000259" key="9">
    <source>
        <dbReference type="PROSITE" id="PS52004"/>
    </source>
</evidence>
<dbReference type="SUPFAM" id="SSF53901">
    <property type="entry name" value="Thiolase-like"/>
    <property type="match status" value="2"/>
</dbReference>
<dbReference type="Gene3D" id="3.40.50.720">
    <property type="entry name" value="NAD(P)-binding Rossmann-like Domain"/>
    <property type="match status" value="1"/>
</dbReference>
<dbReference type="InterPro" id="IPR040899">
    <property type="entry name" value="Fas_alpha_ACP"/>
</dbReference>
<feature type="compositionally biased region" description="Low complexity" evidence="8">
    <location>
        <begin position="133"/>
        <end position="150"/>
    </location>
</feature>
<dbReference type="InterPro" id="IPR026025">
    <property type="entry name" value="FAS_alpha_yeast"/>
</dbReference>
<evidence type="ECO:0000256" key="1">
    <source>
        <dbReference type="ARBA" id="ARBA00007485"/>
    </source>
</evidence>
<keyword evidence="11" id="KW-1185">Reference proteome</keyword>
<keyword evidence="5 6" id="KW-0808">Transferase</keyword>
<dbReference type="InterPro" id="IPR016035">
    <property type="entry name" value="Acyl_Trfase/lysoPLipase"/>
</dbReference>
<dbReference type="PROSITE" id="PS00606">
    <property type="entry name" value="KS3_1"/>
    <property type="match status" value="1"/>
</dbReference>
<feature type="compositionally biased region" description="Pro residues" evidence="8">
    <location>
        <begin position="111"/>
        <end position="132"/>
    </location>
</feature>
<evidence type="ECO:0000256" key="3">
    <source>
        <dbReference type="ARBA" id="ARBA00022450"/>
    </source>
</evidence>
<accession>A0ABR3V2X3</accession>
<dbReference type="InterPro" id="IPR014030">
    <property type="entry name" value="Ketoacyl_synth_N"/>
</dbReference>
<comment type="similarity">
    <text evidence="1 6">Belongs to the thiolase-like superfamily. Fungal fatty acid synthetase subunit alpha family.</text>
</comment>
<evidence type="ECO:0000313" key="10">
    <source>
        <dbReference type="EMBL" id="KAL1836123.1"/>
    </source>
</evidence>
<dbReference type="Gene3D" id="3.30.70.2490">
    <property type="match status" value="1"/>
</dbReference>
<dbReference type="Gene3D" id="6.10.250.1930">
    <property type="match status" value="1"/>
</dbReference>
<dbReference type="Pfam" id="PF18325">
    <property type="entry name" value="Fas_alpha_ACP"/>
    <property type="match status" value="1"/>
</dbReference>
<dbReference type="Pfam" id="PF18314">
    <property type="entry name" value="FAS_I_H"/>
    <property type="match status" value="1"/>
</dbReference>
<keyword evidence="7" id="KW-0175">Coiled coil</keyword>
<dbReference type="InterPro" id="IPR036291">
    <property type="entry name" value="NAD(P)-bd_dom_sf"/>
</dbReference>
<evidence type="ECO:0000256" key="5">
    <source>
        <dbReference type="ARBA" id="ARBA00022679"/>
    </source>
</evidence>
<dbReference type="InterPro" id="IPR050830">
    <property type="entry name" value="Fungal_FAS"/>
</dbReference>
<name>A0ABR3V2X3_HUMIN</name>
<gene>
    <name evidence="10" type="ORF">VTJ49DRAFT_5548</name>
</gene>
<dbReference type="Gene3D" id="6.10.140.1410">
    <property type="match status" value="1"/>
</dbReference>
<evidence type="ECO:0000256" key="7">
    <source>
        <dbReference type="SAM" id="Coils"/>
    </source>
</evidence>
<dbReference type="Proteomes" id="UP001583172">
    <property type="component" value="Unassembled WGS sequence"/>
</dbReference>
<dbReference type="InterPro" id="IPR016039">
    <property type="entry name" value="Thiolase-like"/>
</dbReference>
<dbReference type="PIRSF" id="PIRSF000454">
    <property type="entry name" value="FAS_yeast_alpha"/>
    <property type="match status" value="1"/>
</dbReference>
<comment type="caution">
    <text evidence="10">The sequence shown here is derived from an EMBL/GenBank/DDBJ whole genome shotgun (WGS) entry which is preliminary data.</text>
</comment>
<evidence type="ECO:0000313" key="11">
    <source>
        <dbReference type="Proteomes" id="UP001583172"/>
    </source>
</evidence>
<dbReference type="Gene3D" id="3.40.47.10">
    <property type="match status" value="2"/>
</dbReference>
<evidence type="ECO:0000256" key="4">
    <source>
        <dbReference type="ARBA" id="ARBA00022553"/>
    </source>
</evidence>
<dbReference type="PROSITE" id="PS52004">
    <property type="entry name" value="KS3_2"/>
    <property type="match status" value="1"/>
</dbReference>
<dbReference type="Gene3D" id="3.90.25.70">
    <property type="match status" value="1"/>
</dbReference>
<evidence type="ECO:0000256" key="6">
    <source>
        <dbReference type="PIRNR" id="PIRNR000454"/>
    </source>
</evidence>
<proteinExistence type="inferred from homology"/>
<protein>
    <recommendedName>
        <fullName evidence="2">beta-ketoacyl-[acyl-carrier-protein] synthase I</fullName>
        <ecNumber evidence="2">2.3.1.41</ecNumber>
    </recommendedName>
</protein>